<dbReference type="AlphaFoldDB" id="A0A0M9VS05"/>
<proteinExistence type="predicted"/>
<feature type="compositionally biased region" description="Basic and acidic residues" evidence="1">
    <location>
        <begin position="133"/>
        <end position="147"/>
    </location>
</feature>
<reference evidence="3 4" key="1">
    <citation type="submission" date="2015-07" db="EMBL/GenBank/DDBJ databases">
        <title>The genome of the fungus Escovopsis weberi, a specialized disease agent of ant agriculture.</title>
        <authorList>
            <person name="de Man T.J."/>
            <person name="Stajich J.E."/>
            <person name="Kubicek C.P."/>
            <person name="Chenthamara K."/>
            <person name="Atanasova L."/>
            <person name="Druzhinina I.S."/>
            <person name="Birnbaum S."/>
            <person name="Barribeau S.M."/>
            <person name="Teiling C."/>
            <person name="Suen G."/>
            <person name="Currie C."/>
            <person name="Gerardo N.M."/>
        </authorList>
    </citation>
    <scope>NUCLEOTIDE SEQUENCE [LARGE SCALE GENOMIC DNA]</scope>
</reference>
<feature type="region of interest" description="Disordered" evidence="1">
    <location>
        <begin position="111"/>
        <end position="187"/>
    </location>
</feature>
<feature type="transmembrane region" description="Helical" evidence="2">
    <location>
        <begin position="6"/>
        <end position="32"/>
    </location>
</feature>
<evidence type="ECO:0000256" key="2">
    <source>
        <dbReference type="SAM" id="Phobius"/>
    </source>
</evidence>
<keyword evidence="4" id="KW-1185">Reference proteome</keyword>
<keyword evidence="2" id="KW-0472">Membrane</keyword>
<keyword evidence="2" id="KW-1133">Transmembrane helix</keyword>
<dbReference type="Proteomes" id="UP000053831">
    <property type="component" value="Unassembled WGS sequence"/>
</dbReference>
<comment type="caution">
    <text evidence="3">The sequence shown here is derived from an EMBL/GenBank/DDBJ whole genome shotgun (WGS) entry which is preliminary data.</text>
</comment>
<gene>
    <name evidence="3" type="ORF">ESCO_005919</name>
</gene>
<protein>
    <submittedName>
        <fullName evidence="3">Uncharacterized protein</fullName>
    </submittedName>
</protein>
<evidence type="ECO:0000313" key="4">
    <source>
        <dbReference type="Proteomes" id="UP000053831"/>
    </source>
</evidence>
<organism evidence="3 4">
    <name type="scientific">Escovopsis weberi</name>
    <dbReference type="NCBI Taxonomy" id="150374"/>
    <lineage>
        <taxon>Eukaryota</taxon>
        <taxon>Fungi</taxon>
        <taxon>Dikarya</taxon>
        <taxon>Ascomycota</taxon>
        <taxon>Pezizomycotina</taxon>
        <taxon>Sordariomycetes</taxon>
        <taxon>Hypocreomycetidae</taxon>
        <taxon>Hypocreales</taxon>
        <taxon>Hypocreaceae</taxon>
        <taxon>Escovopsis</taxon>
    </lineage>
</organism>
<name>A0A0M9VS05_ESCWE</name>
<sequence length="289" mass="32219">MGNRLFYIGMVLGLSTCFLVLFAPCGLIFCGIHYLDKRRDREAAEEEEQRQAHIERIVKLGQDRISASILVDEMHEEAIDPLLPDQPPNTPNISPLSSPIMRAVHAIEEQGDPSQDTLDLNTPELDTPAPRTPEMDTAKADTPKADAPELDTPELDSLPIVSSNIARVPTPPVPSPIPQRNQRSTYFGDGSPCIFVTRRTTPPPPPPNNSPMFSPIRNFLAQGRSRHRLTDPDLEAAAAGLTVPDFEPQWDRDYNRAPRQLTDEGREAQLDRILRITARRSDRRTGQAI</sequence>
<accession>A0A0M9VS05</accession>
<evidence type="ECO:0000313" key="3">
    <source>
        <dbReference type="EMBL" id="KOS17152.1"/>
    </source>
</evidence>
<dbReference type="EMBL" id="LGSR01000028">
    <property type="protein sequence ID" value="KOS17152.1"/>
    <property type="molecule type" value="Genomic_DNA"/>
</dbReference>
<keyword evidence="2" id="KW-0812">Transmembrane</keyword>
<evidence type="ECO:0000256" key="1">
    <source>
        <dbReference type="SAM" id="MobiDB-lite"/>
    </source>
</evidence>